<evidence type="ECO:0000256" key="5">
    <source>
        <dbReference type="ARBA" id="ARBA00023136"/>
    </source>
</evidence>
<keyword evidence="4" id="KW-0496">Mitochondrion</keyword>
<keyword evidence="10" id="KW-1185">Reference proteome</keyword>
<feature type="active site" evidence="7">
    <location>
        <position position="36"/>
    </location>
</feature>
<reference evidence="9 10" key="1">
    <citation type="journal article" date="2023" name="G3 (Bethesda)">
        <title>A high-quality reference genome for the fission yeast Schizosaccharomyces osmophilus.</title>
        <authorList>
            <person name="Jia G.S."/>
            <person name="Zhang W.C."/>
            <person name="Liang Y."/>
            <person name="Liu X.H."/>
            <person name="Rhind N."/>
            <person name="Pidoux A."/>
            <person name="Brysch-Herzberg M."/>
            <person name="Du L.L."/>
        </authorList>
    </citation>
    <scope>NUCLEOTIDE SEQUENCE [LARGE SCALE GENOMIC DNA]</scope>
    <source>
        <strain evidence="9 10">CBS 15793</strain>
    </source>
</reference>
<evidence type="ECO:0000259" key="8">
    <source>
        <dbReference type="Pfam" id="PF10502"/>
    </source>
</evidence>
<evidence type="ECO:0000313" key="10">
    <source>
        <dbReference type="Proteomes" id="UP001212411"/>
    </source>
</evidence>
<dbReference type="AlphaFoldDB" id="A0AAE9WBP1"/>
<dbReference type="Gene3D" id="2.10.109.10">
    <property type="entry name" value="Umud Fragment, subunit A"/>
    <property type="match status" value="1"/>
</dbReference>
<keyword evidence="2" id="KW-0999">Mitochondrion inner membrane</keyword>
<evidence type="ECO:0000256" key="3">
    <source>
        <dbReference type="ARBA" id="ARBA00022801"/>
    </source>
</evidence>
<dbReference type="EMBL" id="CP115611">
    <property type="protein sequence ID" value="WBW72880.1"/>
    <property type="molecule type" value="Genomic_DNA"/>
</dbReference>
<dbReference type="PRINTS" id="PR00727">
    <property type="entry name" value="LEADERPTASE"/>
</dbReference>
<dbReference type="InterPro" id="IPR019533">
    <property type="entry name" value="Peptidase_S26"/>
</dbReference>
<dbReference type="Proteomes" id="UP001212411">
    <property type="component" value="Chromosome 1"/>
</dbReference>
<dbReference type="InterPro" id="IPR052064">
    <property type="entry name" value="Mito_IMP1_subunit"/>
</dbReference>
<dbReference type="KEGG" id="som:SOMG_01123"/>
<dbReference type="Pfam" id="PF10502">
    <property type="entry name" value="Peptidase_S26"/>
    <property type="match status" value="2"/>
</dbReference>
<dbReference type="GO" id="GO:0006627">
    <property type="term" value="P:protein processing involved in protein targeting to mitochondrion"/>
    <property type="evidence" value="ECO:0007669"/>
    <property type="project" value="TreeGrafter"/>
</dbReference>
<evidence type="ECO:0000256" key="6">
    <source>
        <dbReference type="ARBA" id="ARBA00038445"/>
    </source>
</evidence>
<evidence type="ECO:0000256" key="1">
    <source>
        <dbReference type="ARBA" id="ARBA00004273"/>
    </source>
</evidence>
<comment type="similarity">
    <text evidence="6">Belongs to the peptidase S26 family. IMP1 subfamily.</text>
</comment>
<sequence length="158" mass="17202">MVGTFLRVPISVLQVAAAVHQIHEHFFQVQMTSGPSMMPTLNSGGEFVLLDKYHGRLGRCCTAGDMVVAAKPTGSRQYVCKRIIGMPGDVVFADPLVSDNKINVPKGHVWLAGDNVMHSLDSRTYGPVPMGLIKAKVIARVWPNPGWLSNSLEDYTPS</sequence>
<dbReference type="GeneID" id="80874605"/>
<keyword evidence="5" id="KW-0472">Membrane</keyword>
<dbReference type="PANTHER" id="PTHR12383:SF16">
    <property type="entry name" value="MITOCHONDRIAL INNER MEMBRANE PROTEASE SUBUNIT 1"/>
    <property type="match status" value="1"/>
</dbReference>
<dbReference type="InterPro" id="IPR036286">
    <property type="entry name" value="LexA/Signal_pep-like_sf"/>
</dbReference>
<gene>
    <name evidence="9" type="primary">mmp1</name>
    <name evidence="9" type="ORF">SOMG_01123</name>
</gene>
<accession>A0AAE9WBP1</accession>
<evidence type="ECO:0000256" key="4">
    <source>
        <dbReference type="ARBA" id="ARBA00023128"/>
    </source>
</evidence>
<dbReference type="InterPro" id="IPR000223">
    <property type="entry name" value="Pept_S26A_signal_pept_1"/>
</dbReference>
<feature type="domain" description="Peptidase S26" evidence="8">
    <location>
        <begin position="100"/>
        <end position="142"/>
    </location>
</feature>
<dbReference type="GO" id="GO:0042720">
    <property type="term" value="C:mitochondrial inner membrane peptidase complex"/>
    <property type="evidence" value="ECO:0007669"/>
    <property type="project" value="TreeGrafter"/>
</dbReference>
<dbReference type="CDD" id="cd06530">
    <property type="entry name" value="S26_SPase_I"/>
    <property type="match status" value="1"/>
</dbReference>
<dbReference type="SUPFAM" id="SSF51306">
    <property type="entry name" value="LexA/Signal peptidase"/>
    <property type="match status" value="1"/>
</dbReference>
<proteinExistence type="inferred from homology"/>
<organism evidence="9 10">
    <name type="scientific">Schizosaccharomyces osmophilus</name>
    <dbReference type="NCBI Taxonomy" id="2545709"/>
    <lineage>
        <taxon>Eukaryota</taxon>
        <taxon>Fungi</taxon>
        <taxon>Dikarya</taxon>
        <taxon>Ascomycota</taxon>
        <taxon>Taphrinomycotina</taxon>
        <taxon>Schizosaccharomycetes</taxon>
        <taxon>Schizosaccharomycetales</taxon>
        <taxon>Schizosaccharomycetaceae</taxon>
        <taxon>Schizosaccharomyces</taxon>
    </lineage>
</organism>
<dbReference type="GO" id="GO:0004252">
    <property type="term" value="F:serine-type endopeptidase activity"/>
    <property type="evidence" value="ECO:0007669"/>
    <property type="project" value="InterPro"/>
</dbReference>
<evidence type="ECO:0000313" key="9">
    <source>
        <dbReference type="EMBL" id="WBW72880.1"/>
    </source>
</evidence>
<feature type="domain" description="Peptidase S26" evidence="8">
    <location>
        <begin position="11"/>
        <end position="91"/>
    </location>
</feature>
<dbReference type="PANTHER" id="PTHR12383">
    <property type="entry name" value="PROTEASE FAMILY S26 MITOCHONDRIAL INNER MEMBRANE PROTEASE-RELATED"/>
    <property type="match status" value="1"/>
</dbReference>
<dbReference type="RefSeq" id="XP_056037123.1">
    <property type="nucleotide sequence ID" value="XM_056179916.1"/>
</dbReference>
<protein>
    <submittedName>
        <fullName evidence="9">Mitochondrial inner membrane peptidase complex catalytic subunit</fullName>
    </submittedName>
</protein>
<evidence type="ECO:0000256" key="7">
    <source>
        <dbReference type="PIRSR" id="PIRSR600223-1"/>
    </source>
</evidence>
<comment type="subcellular location">
    <subcellularLocation>
        <location evidence="1">Mitochondrion inner membrane</location>
    </subcellularLocation>
</comment>
<name>A0AAE9WBP1_9SCHI</name>
<feature type="active site" evidence="7">
    <location>
        <position position="81"/>
    </location>
</feature>
<dbReference type="GO" id="GO:0006465">
    <property type="term" value="P:signal peptide processing"/>
    <property type="evidence" value="ECO:0007669"/>
    <property type="project" value="InterPro"/>
</dbReference>
<evidence type="ECO:0000256" key="2">
    <source>
        <dbReference type="ARBA" id="ARBA00022792"/>
    </source>
</evidence>
<keyword evidence="3" id="KW-0378">Hydrolase</keyword>